<dbReference type="AlphaFoldDB" id="A0A7T8H041"/>
<dbReference type="OrthoDB" id="1933717at2759"/>
<protein>
    <submittedName>
        <fullName evidence="2">Dehydrogenase/reductase (SDR family) member 1</fullName>
    </submittedName>
</protein>
<proteinExistence type="predicted"/>
<evidence type="ECO:0000313" key="2">
    <source>
        <dbReference type="EMBL" id="QQP40711.1"/>
    </source>
</evidence>
<accession>A0A7T8H041</accession>
<dbReference type="Proteomes" id="UP000595437">
    <property type="component" value="Chromosome 10"/>
</dbReference>
<reference evidence="3" key="1">
    <citation type="submission" date="2021-01" db="EMBL/GenBank/DDBJ databases">
        <title>Caligus Genome Assembly.</title>
        <authorList>
            <person name="Gallardo-Escarate C."/>
        </authorList>
    </citation>
    <scope>NUCLEOTIDE SEQUENCE [LARGE SCALE GENOMIC DNA]</scope>
</reference>
<dbReference type="PANTHER" id="PTHR44147">
    <property type="entry name" value="DEHYDROGENASE/REDUCTASE SDR FAMILY MEMBER 1"/>
    <property type="match status" value="1"/>
</dbReference>
<evidence type="ECO:0000313" key="3">
    <source>
        <dbReference type="Proteomes" id="UP000595437"/>
    </source>
</evidence>
<keyword evidence="1" id="KW-1133">Transmembrane helix</keyword>
<feature type="non-terminal residue" evidence="2">
    <location>
        <position position="84"/>
    </location>
</feature>
<keyword evidence="3" id="KW-1185">Reference proteome</keyword>
<gene>
    <name evidence="2" type="ORF">FKW44_014853</name>
</gene>
<name>A0A7T8H041_CALRO</name>
<feature type="transmembrane region" description="Helical" evidence="1">
    <location>
        <begin position="58"/>
        <end position="77"/>
    </location>
</feature>
<evidence type="ECO:0000256" key="1">
    <source>
        <dbReference type="SAM" id="Phobius"/>
    </source>
</evidence>
<keyword evidence="1" id="KW-0812">Transmembrane</keyword>
<sequence length="84" mass="9460">LKSMYSYGHQSPEFCGMAIVRLASDPKIMEKTGKILITSRLAREYNYTDLDGKISGDFFSVMIGLPLWFPLLFPSLFSTSFGII</sequence>
<keyword evidence="1" id="KW-0472">Membrane</keyword>
<dbReference type="PANTHER" id="PTHR44147:SF2">
    <property type="entry name" value="DEHYDROGENASE_REDUCTASE SDR FAMILY MEMBER 1"/>
    <property type="match status" value="1"/>
</dbReference>
<organism evidence="2 3">
    <name type="scientific">Caligus rogercresseyi</name>
    <name type="common">Sea louse</name>
    <dbReference type="NCBI Taxonomy" id="217165"/>
    <lineage>
        <taxon>Eukaryota</taxon>
        <taxon>Metazoa</taxon>
        <taxon>Ecdysozoa</taxon>
        <taxon>Arthropoda</taxon>
        <taxon>Crustacea</taxon>
        <taxon>Multicrustacea</taxon>
        <taxon>Hexanauplia</taxon>
        <taxon>Copepoda</taxon>
        <taxon>Siphonostomatoida</taxon>
        <taxon>Caligidae</taxon>
        <taxon>Caligus</taxon>
    </lineage>
</organism>
<dbReference type="EMBL" id="CP045899">
    <property type="protein sequence ID" value="QQP40711.1"/>
    <property type="molecule type" value="Genomic_DNA"/>
</dbReference>